<dbReference type="KEGG" id="ipc:IPA_09210"/>
<evidence type="ECO:0000313" key="1">
    <source>
        <dbReference type="EMBL" id="UXD22884.1"/>
    </source>
</evidence>
<dbReference type="Proteomes" id="UP001063698">
    <property type="component" value="Chromosome"/>
</dbReference>
<gene>
    <name evidence="1" type="ORF">IPA_09210</name>
</gene>
<dbReference type="AlphaFoldDB" id="A0A977KBY3"/>
<dbReference type="EMBL" id="CP006868">
    <property type="protein sequence ID" value="UXD22884.1"/>
    <property type="molecule type" value="Genomic_DNA"/>
</dbReference>
<reference evidence="1" key="1">
    <citation type="submission" date="2013-11" db="EMBL/GenBank/DDBJ databases">
        <title>Comparative genomics of Ignicoccus.</title>
        <authorList>
            <person name="Podar M."/>
        </authorList>
    </citation>
    <scope>NUCLEOTIDE SEQUENCE</scope>
    <source>
        <strain evidence="1">DSM 13166</strain>
    </source>
</reference>
<protein>
    <submittedName>
        <fullName evidence="1">Uncharacterized protein</fullName>
    </submittedName>
</protein>
<proteinExistence type="predicted"/>
<organism evidence="1 2">
    <name type="scientific">Ignicoccus pacificus DSM 13166</name>
    <dbReference type="NCBI Taxonomy" id="940294"/>
    <lineage>
        <taxon>Archaea</taxon>
        <taxon>Thermoproteota</taxon>
        <taxon>Thermoprotei</taxon>
        <taxon>Desulfurococcales</taxon>
        <taxon>Desulfurococcaceae</taxon>
        <taxon>Ignicoccus</taxon>
    </lineage>
</organism>
<evidence type="ECO:0000313" key="2">
    <source>
        <dbReference type="Proteomes" id="UP001063698"/>
    </source>
</evidence>
<keyword evidence="2" id="KW-1185">Reference proteome</keyword>
<name>A0A977KBY3_9CREN</name>
<accession>A0A977KBY3</accession>
<sequence>MFGIASPTQSGRSFCIDLALYEPVPMMSIGYEDIKVNVKDYSFIRIKKKAFISYEIDEGELAIYGEPCSTPEEGCIPYRVGSTSKITLEDFIFIGSYHLNTKLSEFPYVKITGDKVRGYAIKVFNLDVKKAVIRGVPWRV</sequence>